<sequence>MNPRFIDLALRKQRLQLQSAALRNDLARHVAPLAPAFGVADRVREGFRWLRRHPEAVVAGTVALLAARPRRLFRWARRGVIAWQAWRKLRGLLDAEPACHANPFR</sequence>
<organism evidence="1">
    <name type="scientific">Candidatus Nitricoxidivorans perseverans</name>
    <dbReference type="NCBI Taxonomy" id="2975601"/>
    <lineage>
        <taxon>Bacteria</taxon>
        <taxon>Pseudomonadati</taxon>
        <taxon>Pseudomonadota</taxon>
        <taxon>Betaproteobacteria</taxon>
        <taxon>Nitrosomonadales</taxon>
        <taxon>Sterolibacteriaceae</taxon>
        <taxon>Candidatus Nitricoxidivorans</taxon>
    </lineage>
</organism>
<accession>A0AA49FJQ7</accession>
<dbReference type="InterPro" id="IPR025612">
    <property type="entry name" value="YqjK"/>
</dbReference>
<reference evidence="1" key="1">
    <citation type="journal article" date="2023" name="Nat. Microbiol.">
        <title>Enrichment and characterization of a nitric oxide-reducing microbial community in a continuous bioreactor.</title>
        <authorList>
            <person name="Garrido-Amador P."/>
            <person name="Stortenbeker N."/>
            <person name="Wessels H.J.C.T."/>
            <person name="Speth D.R."/>
            <person name="Garcia-Heredia I."/>
            <person name="Kartal B."/>
        </authorList>
    </citation>
    <scope>NUCLEOTIDE SEQUENCE</scope>
    <source>
        <strain evidence="1">MAG1</strain>
    </source>
</reference>
<dbReference type="AlphaFoldDB" id="A0AA49FJQ7"/>
<name>A0AA49FJQ7_9PROT</name>
<protein>
    <submittedName>
        <fullName evidence="1">YqjK-like family protein</fullName>
    </submittedName>
</protein>
<dbReference type="Proteomes" id="UP001234916">
    <property type="component" value="Chromosome"/>
</dbReference>
<evidence type="ECO:0000313" key="1">
    <source>
        <dbReference type="EMBL" id="WIM04954.1"/>
    </source>
</evidence>
<dbReference type="EMBL" id="CP107246">
    <property type="protein sequence ID" value="WIM04954.1"/>
    <property type="molecule type" value="Genomic_DNA"/>
</dbReference>
<dbReference type="Pfam" id="PF13997">
    <property type="entry name" value="YqjK"/>
    <property type="match status" value="1"/>
</dbReference>
<proteinExistence type="predicted"/>
<gene>
    <name evidence="1" type="ORF">OHM77_09625</name>
</gene>
<dbReference type="KEGG" id="npv:OHM77_09625"/>